<keyword evidence="2" id="KW-0521">NADP</keyword>
<comment type="caution">
    <text evidence="5">The sequence shown here is derived from an EMBL/GenBank/DDBJ whole genome shotgun (WGS) entry which is preliminary data.</text>
</comment>
<feature type="domain" description="Ketoreductase" evidence="4">
    <location>
        <begin position="2"/>
        <end position="178"/>
    </location>
</feature>
<accession>A0ABV6LZR4</accession>
<dbReference type="PRINTS" id="PR00081">
    <property type="entry name" value="GDHRDH"/>
</dbReference>
<organism evidence="5 6">
    <name type="scientific">Phytohabitans kaempferiae</name>
    <dbReference type="NCBI Taxonomy" id="1620943"/>
    <lineage>
        <taxon>Bacteria</taxon>
        <taxon>Bacillati</taxon>
        <taxon>Actinomycetota</taxon>
        <taxon>Actinomycetes</taxon>
        <taxon>Micromonosporales</taxon>
        <taxon>Micromonosporaceae</taxon>
    </lineage>
</organism>
<sequence length="228" mass="24603">MKTFVVIGGTSGLGFEVARLLAPEHRVVVVGDREAEVKDAATELGCDGMTVDVSQDEQVRRAFDEVAMHGAVHGVAHCAAMWAGGELDELPPESIRRAVEVNVLGPTFVLREALRRMRAQGHGNVVYVGAIAVDAARPGIPVYRATKSYGKSLVESIAQATGCNEVKIMQVHPGPMPTRLQERVGDAFLDTVYTPPAAVAREIVRLLLLAPQDPYVSDLRVLQADGRW</sequence>
<reference evidence="5 6" key="1">
    <citation type="submission" date="2024-09" db="EMBL/GenBank/DDBJ databases">
        <authorList>
            <person name="Sun Q."/>
            <person name="Mori K."/>
        </authorList>
    </citation>
    <scope>NUCLEOTIDE SEQUENCE [LARGE SCALE GENOMIC DNA]</scope>
    <source>
        <strain evidence="5 6">TBRC 3947</strain>
    </source>
</reference>
<evidence type="ECO:0000313" key="6">
    <source>
        <dbReference type="Proteomes" id="UP001589867"/>
    </source>
</evidence>
<keyword evidence="3 5" id="KW-0560">Oxidoreductase</keyword>
<evidence type="ECO:0000256" key="3">
    <source>
        <dbReference type="ARBA" id="ARBA00023002"/>
    </source>
</evidence>
<dbReference type="InterPro" id="IPR057326">
    <property type="entry name" value="KR_dom"/>
</dbReference>
<dbReference type="InterPro" id="IPR002347">
    <property type="entry name" value="SDR_fam"/>
</dbReference>
<evidence type="ECO:0000259" key="4">
    <source>
        <dbReference type="SMART" id="SM00822"/>
    </source>
</evidence>
<proteinExistence type="inferred from homology"/>
<dbReference type="Gene3D" id="3.40.50.720">
    <property type="entry name" value="NAD(P)-binding Rossmann-like Domain"/>
    <property type="match status" value="1"/>
</dbReference>
<dbReference type="RefSeq" id="WP_377248319.1">
    <property type="nucleotide sequence ID" value="NZ_JBHLUH010000010.1"/>
</dbReference>
<keyword evidence="6" id="KW-1185">Reference proteome</keyword>
<gene>
    <name evidence="5" type="ORF">ACFFIA_08810</name>
</gene>
<evidence type="ECO:0000313" key="5">
    <source>
        <dbReference type="EMBL" id="MFC0527759.1"/>
    </source>
</evidence>
<dbReference type="Pfam" id="PF00106">
    <property type="entry name" value="adh_short"/>
    <property type="match status" value="1"/>
</dbReference>
<dbReference type="EMBL" id="JBHLUH010000010">
    <property type="protein sequence ID" value="MFC0527759.1"/>
    <property type="molecule type" value="Genomic_DNA"/>
</dbReference>
<dbReference type="Proteomes" id="UP001589867">
    <property type="component" value="Unassembled WGS sequence"/>
</dbReference>
<dbReference type="EC" id="1.-.-.-" evidence="5"/>
<evidence type="ECO:0000256" key="1">
    <source>
        <dbReference type="ARBA" id="ARBA00006484"/>
    </source>
</evidence>
<dbReference type="PANTHER" id="PTHR43391">
    <property type="entry name" value="RETINOL DEHYDROGENASE-RELATED"/>
    <property type="match status" value="1"/>
</dbReference>
<name>A0ABV6LZR4_9ACTN</name>
<evidence type="ECO:0000256" key="2">
    <source>
        <dbReference type="ARBA" id="ARBA00022857"/>
    </source>
</evidence>
<dbReference type="SMART" id="SM00822">
    <property type="entry name" value="PKS_KR"/>
    <property type="match status" value="1"/>
</dbReference>
<comment type="similarity">
    <text evidence="1">Belongs to the short-chain dehydrogenases/reductases (SDR) family.</text>
</comment>
<dbReference type="InterPro" id="IPR036291">
    <property type="entry name" value="NAD(P)-bd_dom_sf"/>
</dbReference>
<protein>
    <submittedName>
        <fullName evidence="5">SDR family NAD(P)-dependent oxidoreductase</fullName>
        <ecNumber evidence="5">1.-.-.-</ecNumber>
    </submittedName>
</protein>
<dbReference type="SUPFAM" id="SSF51735">
    <property type="entry name" value="NAD(P)-binding Rossmann-fold domains"/>
    <property type="match status" value="1"/>
</dbReference>
<dbReference type="GO" id="GO:0016491">
    <property type="term" value="F:oxidoreductase activity"/>
    <property type="evidence" value="ECO:0007669"/>
    <property type="project" value="UniProtKB-KW"/>
</dbReference>
<dbReference type="PANTHER" id="PTHR43391:SF14">
    <property type="entry name" value="DEHYDROGENASE_REDUCTASE SDR FAMILY PROTEIN 7-LIKE"/>
    <property type="match status" value="1"/>
</dbReference>